<dbReference type="SUPFAM" id="SSF54285">
    <property type="entry name" value="MoaD/ThiS"/>
    <property type="match status" value="1"/>
</dbReference>
<evidence type="ECO:0000313" key="1">
    <source>
        <dbReference type="EMBL" id="CAD5243760.1"/>
    </source>
</evidence>
<dbReference type="Gene3D" id="3.10.20.30">
    <property type="match status" value="1"/>
</dbReference>
<name>A0A7G2D5Y7_9EURY</name>
<dbReference type="InterPro" id="IPR003749">
    <property type="entry name" value="ThiS/MoaD-like"/>
</dbReference>
<dbReference type="EMBL" id="LR881183">
    <property type="protein sequence ID" value="CAD5243760.1"/>
    <property type="molecule type" value="Genomic_DNA"/>
</dbReference>
<proteinExistence type="predicted"/>
<reference evidence="1 2" key="1">
    <citation type="submission" date="2020-09" db="EMBL/GenBank/DDBJ databases">
        <authorList>
            <person name="Courtine D."/>
        </authorList>
    </citation>
    <scope>NUCLEOTIDE SEQUENCE [LARGE SCALE GENOMIC DNA]</scope>
    <source>
        <strain evidence="1 2">IRI35c</strain>
    </source>
</reference>
<accession>A0A7G2D5Y7</accession>
<organism evidence="1 2">
    <name type="scientific">Thermococcus camini</name>
    <dbReference type="NCBI Taxonomy" id="2016373"/>
    <lineage>
        <taxon>Archaea</taxon>
        <taxon>Methanobacteriati</taxon>
        <taxon>Methanobacteriota</taxon>
        <taxon>Thermococci</taxon>
        <taxon>Thermococcales</taxon>
        <taxon>Thermococcaceae</taxon>
        <taxon>Thermococcus</taxon>
    </lineage>
</organism>
<dbReference type="AlphaFoldDB" id="A0A7G2D5Y7"/>
<evidence type="ECO:0000313" key="2">
    <source>
        <dbReference type="Proteomes" id="UP000516304"/>
    </source>
</evidence>
<gene>
    <name evidence="1" type="ORF">TIRI35C_0606</name>
</gene>
<protein>
    <submittedName>
        <fullName evidence="1">Sulfur carrier protein ThiS</fullName>
    </submittedName>
</protein>
<dbReference type="NCBIfam" id="NF006231">
    <property type="entry name" value="PRK08364.1"/>
    <property type="match status" value="1"/>
</dbReference>
<keyword evidence="2" id="KW-1185">Reference proteome</keyword>
<dbReference type="RefSeq" id="WP_188201674.1">
    <property type="nucleotide sequence ID" value="NZ_LR881183.1"/>
</dbReference>
<dbReference type="CDD" id="cd17506">
    <property type="entry name" value="Ubl_SAMP2_like"/>
    <property type="match status" value="1"/>
</dbReference>
<dbReference type="Proteomes" id="UP000516304">
    <property type="component" value="Chromosome TIRI35C"/>
</dbReference>
<dbReference type="Pfam" id="PF02597">
    <property type="entry name" value="ThiS"/>
    <property type="match status" value="1"/>
</dbReference>
<dbReference type="GeneID" id="58918339"/>
<sequence>MIRVKVLGRGIEKEIEWTKGMKIADVLRGVGFNTESAIAKLNGRVALEDENVKDGDYVEVIPVVSGG</sequence>
<dbReference type="InterPro" id="IPR012675">
    <property type="entry name" value="Beta-grasp_dom_sf"/>
</dbReference>
<dbReference type="KEGG" id="tcq:TIRI35C_0606"/>
<dbReference type="InterPro" id="IPR016155">
    <property type="entry name" value="Mopterin_synth/thiamin_S_b"/>
</dbReference>